<dbReference type="GO" id="GO:0004519">
    <property type="term" value="F:endonuclease activity"/>
    <property type="evidence" value="ECO:0007669"/>
    <property type="project" value="UniProtKB-KW"/>
</dbReference>
<reference evidence="3" key="1">
    <citation type="submission" date="2018-07" db="EMBL/GenBank/DDBJ databases">
        <title>Complete Genome Sequence of Spiroplasma phoeniceum.</title>
        <authorList>
            <person name="Davis R.E."/>
            <person name="Shao J.Y."/>
            <person name="Zhao Y."/>
            <person name="Silver A."/>
            <person name="Stump z."/>
            <person name="Gasparich G."/>
        </authorList>
    </citation>
    <scope>NUCLEOTIDE SEQUENCE [LARGE SCALE GENOMIC DNA]</scope>
    <source>
        <strain evidence="3">P40</strain>
    </source>
</reference>
<gene>
    <name evidence="1" type="primary">mmyCIVR</name>
    <name evidence="2" type="ORF">SDAV_001242</name>
    <name evidence="1" type="ORF">SDAV_0066</name>
</gene>
<dbReference type="EMBL" id="CP031088">
    <property type="protein sequence ID" value="AXF96209.1"/>
    <property type="molecule type" value="Genomic_DNA"/>
</dbReference>
<dbReference type="EMBL" id="CP031088">
    <property type="protein sequence ID" value="AXF95082.1"/>
    <property type="molecule type" value="Genomic_DNA"/>
</dbReference>
<evidence type="ECO:0000313" key="2">
    <source>
        <dbReference type="EMBL" id="AXF96209.1"/>
    </source>
</evidence>
<dbReference type="KEGG" id="sphh:SDAV_0066"/>
<dbReference type="KEGG" id="sphh:SDAV_001242"/>
<dbReference type="Proteomes" id="UP000253689">
    <property type="component" value="Chromosome"/>
</dbReference>
<dbReference type="RefSeq" id="WP_105298385.1">
    <property type="nucleotide sequence ID" value="NZ_CP031088.1"/>
</dbReference>
<dbReference type="AlphaFoldDB" id="A0A345DLJ4"/>
<keyword evidence="1" id="KW-0378">Hydrolase</keyword>
<keyword evidence="1" id="KW-0540">Nuclease</keyword>
<reference evidence="1" key="2">
    <citation type="submission" date="2018-08" db="EMBL/GenBank/DDBJ databases">
        <title>Complete Genome Sequence of Spiroplasma phoeniceum.</title>
        <authorList>
            <person name="Davis R.E."/>
            <person name="Shao J.Y."/>
            <person name="Zhao Y."/>
            <person name="Silver A."/>
            <person name="Stump z."/>
            <person name="Gasparich G."/>
        </authorList>
    </citation>
    <scope>NUCLEOTIDE SEQUENCE</scope>
    <source>
        <strain evidence="1">P40</strain>
    </source>
</reference>
<organism evidence="1 3">
    <name type="scientific">Spiroplasma phoeniceum P40</name>
    <dbReference type="NCBI Taxonomy" id="1276259"/>
    <lineage>
        <taxon>Bacteria</taxon>
        <taxon>Bacillati</taxon>
        <taxon>Mycoplasmatota</taxon>
        <taxon>Mollicutes</taxon>
        <taxon>Entomoplasmatales</taxon>
        <taxon>Spiroplasmataceae</taxon>
        <taxon>Spiroplasma</taxon>
    </lineage>
</organism>
<keyword evidence="1" id="KW-0255">Endonuclease</keyword>
<protein>
    <submittedName>
        <fullName evidence="1">GANTC--recognizing Type II restriction modification system (MmyCIV) endonuclease subunit</fullName>
    </submittedName>
</protein>
<dbReference type="REBASE" id="261323">
    <property type="entry name" value="SphP40ORF1241P"/>
</dbReference>
<sequence length="225" mass="26373">MALISERKKKINSSGSYARVFNNIDLGELITKIHSTSISNGNELERIILEKSEYVISNVNEFERILRREEINWNIVIIPKKIVKKSSVSNSKEPDFIVIQKTNETLNIIELKDGWVFDTKKAIGEYEQLLEFQNDISKIVSFKTKIYMCSFNNNDKNEIFKGFKKKIPLEDIMIGQEFCKLLGLDYYSIDLERRNHANKNLQYFIQELLKIDIVKTEIIKQLNKK</sequence>
<evidence type="ECO:0000313" key="1">
    <source>
        <dbReference type="EMBL" id="AXF95082.1"/>
    </source>
</evidence>
<evidence type="ECO:0000313" key="3">
    <source>
        <dbReference type="Proteomes" id="UP000253689"/>
    </source>
</evidence>
<keyword evidence="3" id="KW-1185">Reference proteome</keyword>
<proteinExistence type="predicted"/>
<name>A0A345DLJ4_9MOLU</name>
<accession>A0A345DLJ4</accession>